<protein>
    <submittedName>
        <fullName evidence="3">T9SS C-terminal target domain-containing protein</fullName>
    </submittedName>
</protein>
<evidence type="ECO:0000259" key="2">
    <source>
        <dbReference type="Pfam" id="PF18962"/>
    </source>
</evidence>
<dbReference type="AlphaFoldDB" id="A0A3D8L8F7"/>
<dbReference type="Pfam" id="PF18962">
    <property type="entry name" value="Por_Secre_tail"/>
    <property type="match status" value="1"/>
</dbReference>
<reference evidence="4" key="1">
    <citation type="submission" date="2018-08" db="EMBL/GenBank/DDBJ databases">
        <authorList>
            <person name="Liu Z.-W."/>
            <person name="Du Z.-J."/>
        </authorList>
    </citation>
    <scope>NUCLEOTIDE SEQUENCE [LARGE SCALE GENOMIC DNA]</scope>
    <source>
        <strain evidence="4">H4X</strain>
    </source>
</reference>
<dbReference type="NCBIfam" id="TIGR04183">
    <property type="entry name" value="Por_Secre_tail"/>
    <property type="match status" value="1"/>
</dbReference>
<feature type="signal peptide" evidence="1">
    <location>
        <begin position="1"/>
        <end position="29"/>
    </location>
</feature>
<comment type="caution">
    <text evidence="3">The sequence shown here is derived from an EMBL/GenBank/DDBJ whole genome shotgun (WGS) entry which is preliminary data.</text>
</comment>
<proteinExistence type="predicted"/>
<dbReference type="InterPro" id="IPR026444">
    <property type="entry name" value="Secre_tail"/>
</dbReference>
<dbReference type="RefSeq" id="WP_115567020.1">
    <property type="nucleotide sequence ID" value="NZ_QRGR01000021.1"/>
</dbReference>
<organism evidence="3 4">
    <name type="scientific">Pontibacter diazotrophicus</name>
    <dbReference type="NCBI Taxonomy" id="1400979"/>
    <lineage>
        <taxon>Bacteria</taxon>
        <taxon>Pseudomonadati</taxon>
        <taxon>Bacteroidota</taxon>
        <taxon>Cytophagia</taxon>
        <taxon>Cytophagales</taxon>
        <taxon>Hymenobacteraceae</taxon>
        <taxon>Pontibacter</taxon>
    </lineage>
</organism>
<feature type="chain" id="PRO_5017594068" evidence="1">
    <location>
        <begin position="30"/>
        <end position="415"/>
    </location>
</feature>
<evidence type="ECO:0000313" key="4">
    <source>
        <dbReference type="Proteomes" id="UP000256708"/>
    </source>
</evidence>
<accession>A0A3D8L8F7</accession>
<dbReference type="OrthoDB" id="979598at2"/>
<dbReference type="Proteomes" id="UP000256708">
    <property type="component" value="Unassembled WGS sequence"/>
</dbReference>
<name>A0A3D8L8F7_9BACT</name>
<evidence type="ECO:0000256" key="1">
    <source>
        <dbReference type="SAM" id="SignalP"/>
    </source>
</evidence>
<keyword evidence="4" id="KW-1185">Reference proteome</keyword>
<evidence type="ECO:0000313" key="3">
    <source>
        <dbReference type="EMBL" id="RDV13711.1"/>
    </source>
</evidence>
<keyword evidence="1" id="KW-0732">Signal</keyword>
<feature type="domain" description="Secretion system C-terminal sorting" evidence="2">
    <location>
        <begin position="339"/>
        <end position="414"/>
    </location>
</feature>
<sequence length="415" mass="46650">MNTVTTLLLHVVKMAIVFLLAFFPLHQLAAQDAEAEKTKTLRIRIQKEVNGKMQLTDTTVQAADHAQLLQSIKGITVDTASLRRLQSGLSATFKFDTTVAITDFRKAFINAEGLRMDTTAAFHVLNGDKFKIYKLDSEVGSADRRALLERIRSHKMDTIFARSIKGSRILYHRGDSATQFHRFESVKDGNVVKFRIVHPNAIFESVRDSAGNVFRLRPGSETLLGLDPSEIRSIVVHKSSNAISIDSLLSPGETKIQLRVIKDEKTGEKKVYRIDENGKEEEVKAEYLKLGHGISRVVIHMKASVEDINADDKETLKEAGAAVETKKKEVLAVEEINFYPNPNNGRFNLNFSLEDIGTTRVSVMDRNGEEVFVDTVEKLSGEYNRQIDLTPFGRGIYYLQIAQGKKYHTKKILVQ</sequence>
<dbReference type="EMBL" id="QRGR01000021">
    <property type="protein sequence ID" value="RDV13711.1"/>
    <property type="molecule type" value="Genomic_DNA"/>
</dbReference>
<gene>
    <name evidence="3" type="ORF">DXT99_18270</name>
</gene>